<protein>
    <submittedName>
        <fullName evidence="2">Uncharacterized protein</fullName>
    </submittedName>
</protein>
<organism evidence="2 3">
    <name type="scientific">Pleurodeles waltl</name>
    <name type="common">Iberian ribbed newt</name>
    <dbReference type="NCBI Taxonomy" id="8319"/>
    <lineage>
        <taxon>Eukaryota</taxon>
        <taxon>Metazoa</taxon>
        <taxon>Chordata</taxon>
        <taxon>Craniata</taxon>
        <taxon>Vertebrata</taxon>
        <taxon>Euteleostomi</taxon>
        <taxon>Amphibia</taxon>
        <taxon>Batrachia</taxon>
        <taxon>Caudata</taxon>
        <taxon>Salamandroidea</taxon>
        <taxon>Salamandridae</taxon>
        <taxon>Pleurodelinae</taxon>
        <taxon>Pleurodeles</taxon>
    </lineage>
</organism>
<accession>A0AAV7T8C0</accession>
<evidence type="ECO:0000256" key="1">
    <source>
        <dbReference type="SAM" id="MobiDB-lite"/>
    </source>
</evidence>
<proteinExistence type="predicted"/>
<feature type="region of interest" description="Disordered" evidence="1">
    <location>
        <begin position="1"/>
        <end position="39"/>
    </location>
</feature>
<dbReference type="Proteomes" id="UP001066276">
    <property type="component" value="Chromosome 4_1"/>
</dbReference>
<keyword evidence="3" id="KW-1185">Reference proteome</keyword>
<gene>
    <name evidence="2" type="ORF">NDU88_004510</name>
</gene>
<dbReference type="EMBL" id="JANPWB010000007">
    <property type="protein sequence ID" value="KAJ1172666.1"/>
    <property type="molecule type" value="Genomic_DNA"/>
</dbReference>
<reference evidence="2" key="1">
    <citation type="journal article" date="2022" name="bioRxiv">
        <title>Sequencing and chromosome-scale assembly of the giantPleurodeles waltlgenome.</title>
        <authorList>
            <person name="Brown T."/>
            <person name="Elewa A."/>
            <person name="Iarovenko S."/>
            <person name="Subramanian E."/>
            <person name="Araus A.J."/>
            <person name="Petzold A."/>
            <person name="Susuki M."/>
            <person name="Suzuki K.-i.T."/>
            <person name="Hayashi T."/>
            <person name="Toyoda A."/>
            <person name="Oliveira C."/>
            <person name="Osipova E."/>
            <person name="Leigh N.D."/>
            <person name="Simon A."/>
            <person name="Yun M.H."/>
        </authorList>
    </citation>
    <scope>NUCLEOTIDE SEQUENCE</scope>
    <source>
        <strain evidence="2">20211129_DDA</strain>
        <tissue evidence="2">Liver</tissue>
    </source>
</reference>
<feature type="non-terminal residue" evidence="2">
    <location>
        <position position="54"/>
    </location>
</feature>
<dbReference type="AlphaFoldDB" id="A0AAV7T8C0"/>
<sequence length="54" mass="5933">MEAAIGTPGPMPMESQTHGSSGAVRRRRRTMQSVRREDVSDEDFLGIEASLLQS</sequence>
<evidence type="ECO:0000313" key="2">
    <source>
        <dbReference type="EMBL" id="KAJ1172666.1"/>
    </source>
</evidence>
<name>A0AAV7T8C0_PLEWA</name>
<evidence type="ECO:0000313" key="3">
    <source>
        <dbReference type="Proteomes" id="UP001066276"/>
    </source>
</evidence>
<comment type="caution">
    <text evidence="2">The sequence shown here is derived from an EMBL/GenBank/DDBJ whole genome shotgun (WGS) entry which is preliminary data.</text>
</comment>